<evidence type="ECO:0000256" key="4">
    <source>
        <dbReference type="ARBA" id="ARBA00023136"/>
    </source>
</evidence>
<feature type="compositionally biased region" description="Low complexity" evidence="6">
    <location>
        <begin position="341"/>
        <end position="358"/>
    </location>
</feature>
<feature type="transmembrane region" description="Helical" evidence="7">
    <location>
        <begin position="6"/>
        <end position="25"/>
    </location>
</feature>
<dbReference type="PANTHER" id="PTHR33048">
    <property type="entry name" value="PTH11-LIKE INTEGRAL MEMBRANE PROTEIN (AFU_ORTHOLOGUE AFUA_5G11245)"/>
    <property type="match status" value="1"/>
</dbReference>
<dbReference type="InterPro" id="IPR052337">
    <property type="entry name" value="SAT4-like"/>
</dbReference>
<keyword evidence="2 7" id="KW-0812">Transmembrane</keyword>
<evidence type="ECO:0000256" key="3">
    <source>
        <dbReference type="ARBA" id="ARBA00022989"/>
    </source>
</evidence>
<proteinExistence type="inferred from homology"/>
<comment type="caution">
    <text evidence="9">The sequence shown here is derived from an EMBL/GenBank/DDBJ whole genome shotgun (WGS) entry which is preliminary data.</text>
</comment>
<evidence type="ECO:0000256" key="1">
    <source>
        <dbReference type="ARBA" id="ARBA00004141"/>
    </source>
</evidence>
<evidence type="ECO:0000256" key="7">
    <source>
        <dbReference type="SAM" id="Phobius"/>
    </source>
</evidence>
<comment type="subcellular location">
    <subcellularLocation>
        <location evidence="1">Membrane</location>
        <topology evidence="1">Multi-pass membrane protein</topology>
    </subcellularLocation>
</comment>
<dbReference type="Pfam" id="PF20684">
    <property type="entry name" value="Fung_rhodopsin"/>
    <property type="match status" value="1"/>
</dbReference>
<evidence type="ECO:0000256" key="6">
    <source>
        <dbReference type="SAM" id="MobiDB-lite"/>
    </source>
</evidence>
<evidence type="ECO:0000313" key="10">
    <source>
        <dbReference type="Proteomes" id="UP001433268"/>
    </source>
</evidence>
<organism evidence="9 10">
    <name type="scientific">Apiospora hydei</name>
    <dbReference type="NCBI Taxonomy" id="1337664"/>
    <lineage>
        <taxon>Eukaryota</taxon>
        <taxon>Fungi</taxon>
        <taxon>Dikarya</taxon>
        <taxon>Ascomycota</taxon>
        <taxon>Pezizomycotina</taxon>
        <taxon>Sordariomycetes</taxon>
        <taxon>Xylariomycetidae</taxon>
        <taxon>Amphisphaeriales</taxon>
        <taxon>Apiosporaceae</taxon>
        <taxon>Apiospora</taxon>
    </lineage>
</organism>
<feature type="transmembrane region" description="Helical" evidence="7">
    <location>
        <begin position="97"/>
        <end position="122"/>
    </location>
</feature>
<accession>A0ABR1WRJ8</accession>
<dbReference type="EMBL" id="JAQQWN010000005">
    <property type="protein sequence ID" value="KAK8085176.1"/>
    <property type="molecule type" value="Genomic_DNA"/>
</dbReference>
<dbReference type="RefSeq" id="XP_066669685.1">
    <property type="nucleotide sequence ID" value="XM_066810762.1"/>
</dbReference>
<comment type="similarity">
    <text evidence="5">Belongs to the SAT4 family.</text>
</comment>
<feature type="transmembrane region" description="Helical" evidence="7">
    <location>
        <begin position="178"/>
        <end position="204"/>
    </location>
</feature>
<feature type="region of interest" description="Disordered" evidence="6">
    <location>
        <begin position="341"/>
        <end position="373"/>
    </location>
</feature>
<keyword evidence="3 7" id="KW-1133">Transmembrane helix</keyword>
<feature type="transmembrane region" description="Helical" evidence="7">
    <location>
        <begin position="40"/>
        <end position="59"/>
    </location>
</feature>
<dbReference type="InterPro" id="IPR049326">
    <property type="entry name" value="Rhodopsin_dom_fungi"/>
</dbReference>
<gene>
    <name evidence="9" type="ORF">PG997_006447</name>
</gene>
<feature type="transmembrane region" description="Helical" evidence="7">
    <location>
        <begin position="216"/>
        <end position="238"/>
    </location>
</feature>
<evidence type="ECO:0000256" key="2">
    <source>
        <dbReference type="ARBA" id="ARBA00022692"/>
    </source>
</evidence>
<sequence length="412" mass="45675">MDAFSIEAFTLLGIGLTVVALRTYIRVHAIGPKGLQSDDYLMWLVAFAFSMETMIAYMVNHYWQGLANSSMTDEYRRMLSPSDPEYRLRVNGSKTHIVGWCSYTLVLWATKGSMCAFYLRLTDGLEPLAGRVRIGFYILAATYVAVTSNILFACGLPFEKNWQIYPDPGNSCQTTVSINNYIVTMVLNILTDIYLMAIPVPMLLHARLRTVKKLGLCLLFSGGIFVGTAAILRCVLALKASPPARPFPDLCLQDPKDNADISASWAVRESFVAILVTNMPVLWPSILKATQFVRSTLLLGYDANRTEDGGGGGSSQRPLYELRTKKGRRVRRSMHHITTSGFSEFTGGTTATTLSPGSQDIPGSGGGEEQKRPLCQREIRVHIAECMRVDEAAPARLRVSEREYYAQPLSQD</sequence>
<evidence type="ECO:0000256" key="5">
    <source>
        <dbReference type="ARBA" id="ARBA00038359"/>
    </source>
</evidence>
<keyword evidence="10" id="KW-1185">Reference proteome</keyword>
<name>A0ABR1WRJ8_9PEZI</name>
<dbReference type="PANTHER" id="PTHR33048:SF2">
    <property type="entry name" value="SRPK"/>
    <property type="match status" value="1"/>
</dbReference>
<keyword evidence="4 7" id="KW-0472">Membrane</keyword>
<dbReference type="Proteomes" id="UP001433268">
    <property type="component" value="Unassembled WGS sequence"/>
</dbReference>
<dbReference type="GeneID" id="92043822"/>
<evidence type="ECO:0000259" key="8">
    <source>
        <dbReference type="Pfam" id="PF20684"/>
    </source>
</evidence>
<protein>
    <recommendedName>
        <fullName evidence="8">Rhodopsin domain-containing protein</fullName>
    </recommendedName>
</protein>
<feature type="domain" description="Rhodopsin" evidence="8">
    <location>
        <begin position="22"/>
        <end position="286"/>
    </location>
</feature>
<feature type="transmembrane region" description="Helical" evidence="7">
    <location>
        <begin position="134"/>
        <end position="158"/>
    </location>
</feature>
<evidence type="ECO:0000313" key="9">
    <source>
        <dbReference type="EMBL" id="KAK8085176.1"/>
    </source>
</evidence>
<reference evidence="9 10" key="1">
    <citation type="submission" date="2023-01" db="EMBL/GenBank/DDBJ databases">
        <title>Analysis of 21 Apiospora genomes using comparative genomics revels a genus with tremendous synthesis potential of carbohydrate active enzymes and secondary metabolites.</title>
        <authorList>
            <person name="Sorensen T."/>
        </authorList>
    </citation>
    <scope>NUCLEOTIDE SEQUENCE [LARGE SCALE GENOMIC DNA]</scope>
    <source>
        <strain evidence="9 10">CBS 114990</strain>
    </source>
</reference>